<dbReference type="SUPFAM" id="SSF88946">
    <property type="entry name" value="Sigma2 domain of RNA polymerase sigma factors"/>
    <property type="match status" value="1"/>
</dbReference>
<dbReference type="Pfam" id="PF08281">
    <property type="entry name" value="Sigma70_r4_2"/>
    <property type="match status" value="1"/>
</dbReference>
<dbReference type="InterPro" id="IPR036388">
    <property type="entry name" value="WH-like_DNA-bd_sf"/>
</dbReference>
<dbReference type="PANTHER" id="PTHR43133">
    <property type="entry name" value="RNA POLYMERASE ECF-TYPE SIGMA FACTO"/>
    <property type="match status" value="1"/>
</dbReference>
<dbReference type="NCBIfam" id="TIGR02937">
    <property type="entry name" value="sigma70-ECF"/>
    <property type="match status" value="1"/>
</dbReference>
<feature type="domain" description="RNA polymerase sigma-70 region 2" evidence="5">
    <location>
        <begin position="22"/>
        <end position="90"/>
    </location>
</feature>
<evidence type="ECO:0000256" key="3">
    <source>
        <dbReference type="ARBA" id="ARBA00023082"/>
    </source>
</evidence>
<evidence type="ECO:0000256" key="1">
    <source>
        <dbReference type="ARBA" id="ARBA00010641"/>
    </source>
</evidence>
<evidence type="ECO:0000259" key="5">
    <source>
        <dbReference type="Pfam" id="PF04542"/>
    </source>
</evidence>
<keyword evidence="4" id="KW-0804">Transcription</keyword>
<dbReference type="GO" id="GO:0006352">
    <property type="term" value="P:DNA-templated transcription initiation"/>
    <property type="evidence" value="ECO:0007669"/>
    <property type="project" value="InterPro"/>
</dbReference>
<dbReference type="GO" id="GO:0016987">
    <property type="term" value="F:sigma factor activity"/>
    <property type="evidence" value="ECO:0007669"/>
    <property type="project" value="UniProtKB-KW"/>
</dbReference>
<dbReference type="Pfam" id="PF04542">
    <property type="entry name" value="Sigma70_r2"/>
    <property type="match status" value="1"/>
</dbReference>
<gene>
    <name evidence="7" type="primary">sigK_3</name>
    <name evidence="7" type="ORF">GALL_289180</name>
</gene>
<dbReference type="SUPFAM" id="SSF88659">
    <property type="entry name" value="Sigma3 and sigma4 domains of RNA polymerase sigma factors"/>
    <property type="match status" value="1"/>
</dbReference>
<dbReference type="InterPro" id="IPR014284">
    <property type="entry name" value="RNA_pol_sigma-70_dom"/>
</dbReference>
<comment type="caution">
    <text evidence="7">The sequence shown here is derived from an EMBL/GenBank/DDBJ whole genome shotgun (WGS) entry which is preliminary data.</text>
</comment>
<feature type="domain" description="RNA polymerase sigma factor 70 region 4 type 2" evidence="6">
    <location>
        <begin position="125"/>
        <end position="173"/>
    </location>
</feature>
<dbReference type="Gene3D" id="1.10.1740.10">
    <property type="match status" value="1"/>
</dbReference>
<dbReference type="InterPro" id="IPR013324">
    <property type="entry name" value="RNA_pol_sigma_r3/r4-like"/>
</dbReference>
<dbReference type="EMBL" id="MLJW01000340">
    <property type="protein sequence ID" value="OIQ89177.1"/>
    <property type="molecule type" value="Genomic_DNA"/>
</dbReference>
<evidence type="ECO:0000259" key="6">
    <source>
        <dbReference type="Pfam" id="PF08281"/>
    </source>
</evidence>
<reference evidence="7" key="1">
    <citation type="submission" date="2016-10" db="EMBL/GenBank/DDBJ databases">
        <title>Sequence of Gallionella enrichment culture.</title>
        <authorList>
            <person name="Poehlein A."/>
            <person name="Muehling M."/>
            <person name="Daniel R."/>
        </authorList>
    </citation>
    <scope>NUCLEOTIDE SEQUENCE</scope>
</reference>
<comment type="similarity">
    <text evidence="1">Belongs to the sigma-70 factor family. ECF subfamily.</text>
</comment>
<keyword evidence="2" id="KW-0805">Transcription regulation</keyword>
<accession>A0A1J5QZN3</accession>
<dbReference type="InterPro" id="IPR013249">
    <property type="entry name" value="RNA_pol_sigma70_r4_t2"/>
</dbReference>
<dbReference type="AlphaFoldDB" id="A0A1J5QZN3"/>
<sequence>MPDLEKLLAYTALADQQAFAALYQATQRRAWAICLRLLRDPSAAEDAMQDAYVKLWHQAASYRPAQGTAEAWLNTVVRNTCLDKLRALGREPVESMGAMDTPLDPADAAPGPEQLLERSMSHGTLERCFGALKPQQRELLTQTYVMGHSHRELASQNGMALGTIKTVIRRAVIALRECLGEGVAS</sequence>
<dbReference type="InterPro" id="IPR039425">
    <property type="entry name" value="RNA_pol_sigma-70-like"/>
</dbReference>
<keyword evidence="3" id="KW-0731">Sigma factor</keyword>
<organism evidence="7">
    <name type="scientific">mine drainage metagenome</name>
    <dbReference type="NCBI Taxonomy" id="410659"/>
    <lineage>
        <taxon>unclassified sequences</taxon>
        <taxon>metagenomes</taxon>
        <taxon>ecological metagenomes</taxon>
    </lineage>
</organism>
<evidence type="ECO:0000313" key="7">
    <source>
        <dbReference type="EMBL" id="OIQ89177.1"/>
    </source>
</evidence>
<evidence type="ECO:0000256" key="4">
    <source>
        <dbReference type="ARBA" id="ARBA00023163"/>
    </source>
</evidence>
<dbReference type="Gene3D" id="1.10.10.10">
    <property type="entry name" value="Winged helix-like DNA-binding domain superfamily/Winged helix DNA-binding domain"/>
    <property type="match status" value="1"/>
</dbReference>
<dbReference type="InterPro" id="IPR013325">
    <property type="entry name" value="RNA_pol_sigma_r2"/>
</dbReference>
<proteinExistence type="inferred from homology"/>
<dbReference type="PANTHER" id="PTHR43133:SF62">
    <property type="entry name" value="RNA POLYMERASE SIGMA FACTOR SIGZ"/>
    <property type="match status" value="1"/>
</dbReference>
<protein>
    <submittedName>
        <fullName evidence="7">ECF RNA polymerase sigma factor SigK</fullName>
    </submittedName>
</protein>
<evidence type="ECO:0000256" key="2">
    <source>
        <dbReference type="ARBA" id="ARBA00023015"/>
    </source>
</evidence>
<dbReference type="InterPro" id="IPR007627">
    <property type="entry name" value="RNA_pol_sigma70_r2"/>
</dbReference>
<dbReference type="GO" id="GO:0003677">
    <property type="term" value="F:DNA binding"/>
    <property type="evidence" value="ECO:0007669"/>
    <property type="project" value="InterPro"/>
</dbReference>
<name>A0A1J5QZN3_9ZZZZ</name>